<sequence>MPLDLLPALRFPRRAFSTSTPTQPSWIAFTLISVLNFKKWPQISHNPNSTVNAYSTVLERCWAQVVEKFRVSQTAVLGSSAPESLANCLSGVRRATHLQEPQSHLEKCREDQEAVRRSWGPSPRCERGGGAAPPGLQNELVTDRGAPRVTGREVGRKARGTCQQLVPHPHPAGTGDGLWN</sequence>
<evidence type="ECO:0000313" key="2">
    <source>
        <dbReference type="EMBL" id="KAF6084297.1"/>
    </source>
</evidence>
<dbReference type="AlphaFoldDB" id="A0A833YX59"/>
<comment type="caution">
    <text evidence="2">The sequence shown here is derived from an EMBL/GenBank/DDBJ whole genome shotgun (WGS) entry which is preliminary data.</text>
</comment>
<name>A0A833YX59_9CHIR</name>
<dbReference type="Proteomes" id="UP000664940">
    <property type="component" value="Unassembled WGS sequence"/>
</dbReference>
<feature type="region of interest" description="Disordered" evidence="1">
    <location>
        <begin position="103"/>
        <end position="180"/>
    </location>
</feature>
<evidence type="ECO:0000313" key="3">
    <source>
        <dbReference type="Proteomes" id="UP000664940"/>
    </source>
</evidence>
<protein>
    <submittedName>
        <fullName evidence="2">Uncharacterized protein</fullName>
    </submittedName>
</protein>
<reference evidence="2 3" key="1">
    <citation type="journal article" date="2020" name="Nature">
        <title>Six reference-quality genomes reveal evolution of bat adaptations.</title>
        <authorList>
            <person name="Jebb D."/>
            <person name="Huang Z."/>
            <person name="Pippel M."/>
            <person name="Hughes G.M."/>
            <person name="Lavrichenko K."/>
            <person name="Devanna P."/>
            <person name="Winkler S."/>
            <person name="Jermiin L.S."/>
            <person name="Skirmuntt E.C."/>
            <person name="Katzourakis A."/>
            <person name="Burkitt-Gray L."/>
            <person name="Ray D.A."/>
            <person name="Sullivan K.A.M."/>
            <person name="Roscito J.G."/>
            <person name="Kirilenko B.M."/>
            <person name="Davalos L.M."/>
            <person name="Corthals A.P."/>
            <person name="Power M.L."/>
            <person name="Jones G."/>
            <person name="Ransome R.D."/>
            <person name="Dechmann D.K.N."/>
            <person name="Locatelli A.G."/>
            <person name="Puechmaille S.J."/>
            <person name="Fedrigo O."/>
            <person name="Jarvis E.D."/>
            <person name="Hiller M."/>
            <person name="Vernes S.C."/>
            <person name="Myers E.W."/>
            <person name="Teeling E.C."/>
        </authorList>
    </citation>
    <scope>NUCLEOTIDE SEQUENCE [LARGE SCALE GENOMIC DNA]</scope>
    <source>
        <strain evidence="2">Bat1K_MPI-CBG_1</strain>
    </source>
</reference>
<organism evidence="2 3">
    <name type="scientific">Phyllostomus discolor</name>
    <name type="common">pale spear-nosed bat</name>
    <dbReference type="NCBI Taxonomy" id="89673"/>
    <lineage>
        <taxon>Eukaryota</taxon>
        <taxon>Metazoa</taxon>
        <taxon>Chordata</taxon>
        <taxon>Craniata</taxon>
        <taxon>Vertebrata</taxon>
        <taxon>Euteleostomi</taxon>
        <taxon>Mammalia</taxon>
        <taxon>Eutheria</taxon>
        <taxon>Laurasiatheria</taxon>
        <taxon>Chiroptera</taxon>
        <taxon>Yangochiroptera</taxon>
        <taxon>Phyllostomidae</taxon>
        <taxon>Phyllostominae</taxon>
        <taxon>Phyllostomus</taxon>
    </lineage>
</organism>
<accession>A0A833YX59</accession>
<gene>
    <name evidence="2" type="ORF">HJG60_008573</name>
</gene>
<evidence type="ECO:0000256" key="1">
    <source>
        <dbReference type="SAM" id="MobiDB-lite"/>
    </source>
</evidence>
<feature type="compositionally biased region" description="Basic and acidic residues" evidence="1">
    <location>
        <begin position="141"/>
        <end position="156"/>
    </location>
</feature>
<feature type="compositionally biased region" description="Basic and acidic residues" evidence="1">
    <location>
        <begin position="103"/>
        <end position="116"/>
    </location>
</feature>
<dbReference type="EMBL" id="JABVXQ010000012">
    <property type="protein sequence ID" value="KAF6084297.1"/>
    <property type="molecule type" value="Genomic_DNA"/>
</dbReference>
<proteinExistence type="predicted"/>